<evidence type="ECO:0000256" key="13">
    <source>
        <dbReference type="RuleBase" id="RU364061"/>
    </source>
</evidence>
<organism evidence="15">
    <name type="scientific">Castor canadensis</name>
    <name type="common">American beaver</name>
    <dbReference type="NCBI Taxonomy" id="51338"/>
    <lineage>
        <taxon>Eukaryota</taxon>
        <taxon>Metazoa</taxon>
        <taxon>Chordata</taxon>
        <taxon>Craniata</taxon>
        <taxon>Vertebrata</taxon>
        <taxon>Euteleostomi</taxon>
        <taxon>Mammalia</taxon>
        <taxon>Eutheria</taxon>
        <taxon>Euarchontoglires</taxon>
        <taxon>Glires</taxon>
        <taxon>Rodentia</taxon>
        <taxon>Castorimorpha</taxon>
        <taxon>Castoridae</taxon>
        <taxon>Castor</taxon>
    </lineage>
</organism>
<feature type="transmembrane region" description="Helical" evidence="13">
    <location>
        <begin position="125"/>
        <end position="147"/>
    </location>
</feature>
<dbReference type="GO" id="GO:0005886">
    <property type="term" value="C:plasma membrane"/>
    <property type="evidence" value="ECO:0007669"/>
    <property type="project" value="UniProtKB-SubCell"/>
</dbReference>
<evidence type="ECO:0000256" key="6">
    <source>
        <dbReference type="ARBA" id="ARBA00022692"/>
    </source>
</evidence>
<dbReference type="Ensembl" id="ENSCCNT00000007254.1">
    <property type="protein sequence ID" value="ENSCCNP00000005505.1"/>
    <property type="gene ID" value="ENSCCNG00000005857.1"/>
</dbReference>
<evidence type="ECO:0000256" key="1">
    <source>
        <dbReference type="ARBA" id="ARBA00003878"/>
    </source>
</evidence>
<dbReference type="PROSITE" id="PS50262">
    <property type="entry name" value="G_PROTEIN_RECEP_F1_2"/>
    <property type="match status" value="1"/>
</dbReference>
<evidence type="ECO:0000256" key="8">
    <source>
        <dbReference type="ARBA" id="ARBA00023040"/>
    </source>
</evidence>
<reference evidence="15" key="1">
    <citation type="submission" date="2023-09" db="UniProtKB">
        <authorList>
            <consortium name="Ensembl"/>
        </authorList>
    </citation>
    <scope>IDENTIFICATION</scope>
</reference>
<feature type="domain" description="G-protein coupled receptors family 1 profile" evidence="14">
    <location>
        <begin position="22"/>
        <end position="286"/>
    </location>
</feature>
<evidence type="ECO:0000256" key="9">
    <source>
        <dbReference type="ARBA" id="ARBA00023136"/>
    </source>
</evidence>
<comment type="subcellular location">
    <subcellularLocation>
        <location evidence="2 13">Cell membrane</location>
        <topology evidence="2 13">Multi-pass membrane protein</topology>
    </subcellularLocation>
</comment>
<dbReference type="FunFam" id="1.20.1070.10:FF:000033">
    <property type="entry name" value="Vomeronasal type-1 receptor"/>
    <property type="match status" value="1"/>
</dbReference>
<dbReference type="Pfam" id="PF03402">
    <property type="entry name" value="V1R"/>
    <property type="match status" value="1"/>
</dbReference>
<keyword evidence="12 13" id="KW-0807">Transducer</keyword>
<dbReference type="AlphaFoldDB" id="A0A8C0W479"/>
<evidence type="ECO:0000256" key="7">
    <source>
        <dbReference type="ARBA" id="ARBA00022989"/>
    </source>
</evidence>
<protein>
    <recommendedName>
        <fullName evidence="13">Vomeronasal type-1 receptor</fullName>
    </recommendedName>
</protein>
<evidence type="ECO:0000256" key="10">
    <source>
        <dbReference type="ARBA" id="ARBA00023170"/>
    </source>
</evidence>
<keyword evidence="10 13" id="KW-0675">Receptor</keyword>
<proteinExistence type="inferred from homology"/>
<dbReference type="KEGG" id="ccan:109680421"/>
<dbReference type="PRINTS" id="PR01534">
    <property type="entry name" value="VOMERONASL1R"/>
</dbReference>
<feature type="transmembrane region" description="Helical" evidence="13">
    <location>
        <begin position="180"/>
        <end position="204"/>
    </location>
</feature>
<keyword evidence="4 13" id="KW-1003">Cell membrane</keyword>
<dbReference type="GO" id="GO:0016503">
    <property type="term" value="F:pheromone receptor activity"/>
    <property type="evidence" value="ECO:0007669"/>
    <property type="project" value="InterPro"/>
</dbReference>
<gene>
    <name evidence="15" type="primary">LOC109680421</name>
</gene>
<comment type="function">
    <text evidence="1">Putative pheromone receptor.</text>
</comment>
<dbReference type="InterPro" id="IPR017452">
    <property type="entry name" value="GPCR_Rhodpsn_7TM"/>
</dbReference>
<sequence length="308" mass="35035">MLVSELIFGIFLTSEIVLGFGGNTLLFMLCVYTILFQRHLKKPIDVIFTHLSLVNVLTIMFRLIPDTMSSFGGGHLFDDVGCKAVLYSYRVTRGLSICTTSLLTAFQAITISPRNSKWVWLKSKLSSCVFPSFLFFWIINMLIYIHIIETLTSSSNSTMVGSGYSHTYCTKSGHNQLSYVFLSVMVMHDVLFVTLMIWSSLYMVHLLHRHHRRAQHVHSTRLSSQPSPENKATHSILLLVSCFVFFYCSNNFITFYLFFRPGKTPTFERITGIVASCYPTICPFVLIKNMKIISGCNSPISEIKCIFC</sequence>
<keyword evidence="11" id="KW-0325">Glycoprotein</keyword>
<dbReference type="Gene3D" id="1.20.1070.10">
    <property type="entry name" value="Rhodopsin 7-helix transmembrane proteins"/>
    <property type="match status" value="1"/>
</dbReference>
<evidence type="ECO:0000313" key="15">
    <source>
        <dbReference type="Ensembl" id="ENSCCNP00000005505.1"/>
    </source>
</evidence>
<feature type="transmembrane region" description="Helical" evidence="13">
    <location>
        <begin position="236"/>
        <end position="258"/>
    </location>
</feature>
<dbReference type="PANTHER" id="PTHR24062">
    <property type="entry name" value="VOMERONASAL TYPE-1 RECEPTOR"/>
    <property type="match status" value="1"/>
</dbReference>
<dbReference type="GO" id="GO:0019236">
    <property type="term" value="P:response to pheromone"/>
    <property type="evidence" value="ECO:0007669"/>
    <property type="project" value="UniProtKB-KW"/>
</dbReference>
<name>A0A8C0W479_CASCN</name>
<evidence type="ECO:0000256" key="12">
    <source>
        <dbReference type="ARBA" id="ARBA00023224"/>
    </source>
</evidence>
<dbReference type="GeneID" id="109680421"/>
<dbReference type="SUPFAM" id="SSF81321">
    <property type="entry name" value="Family A G protein-coupled receptor-like"/>
    <property type="match status" value="1"/>
</dbReference>
<keyword evidence="9 13" id="KW-0472">Membrane</keyword>
<evidence type="ECO:0000256" key="3">
    <source>
        <dbReference type="ARBA" id="ARBA00010663"/>
    </source>
</evidence>
<evidence type="ECO:0000259" key="14">
    <source>
        <dbReference type="PROSITE" id="PS50262"/>
    </source>
</evidence>
<dbReference type="OrthoDB" id="9606139at2759"/>
<keyword evidence="5 13" id="KW-0589">Pheromone response</keyword>
<keyword evidence="6 13" id="KW-0812">Transmembrane</keyword>
<keyword evidence="8 13" id="KW-0297">G-protein coupled receptor</keyword>
<evidence type="ECO:0000256" key="11">
    <source>
        <dbReference type="ARBA" id="ARBA00023180"/>
    </source>
</evidence>
<evidence type="ECO:0000256" key="5">
    <source>
        <dbReference type="ARBA" id="ARBA00022507"/>
    </source>
</evidence>
<feature type="transmembrane region" description="Helical" evidence="13">
    <location>
        <begin position="270"/>
        <end position="287"/>
    </location>
</feature>
<dbReference type="GO" id="GO:0007606">
    <property type="term" value="P:sensory perception of chemical stimulus"/>
    <property type="evidence" value="ECO:0007669"/>
    <property type="project" value="UniProtKB-ARBA"/>
</dbReference>
<dbReference type="InterPro" id="IPR004072">
    <property type="entry name" value="Vmron_rcpt_1"/>
</dbReference>
<comment type="similarity">
    <text evidence="3 13">Belongs to the G-protein coupled receptor 1 family.</text>
</comment>
<accession>A0A8C0W479</accession>
<feature type="transmembrane region" description="Helical" evidence="13">
    <location>
        <begin position="6"/>
        <end position="35"/>
    </location>
</feature>
<keyword evidence="7 13" id="KW-1133">Transmembrane helix</keyword>
<evidence type="ECO:0000256" key="2">
    <source>
        <dbReference type="ARBA" id="ARBA00004651"/>
    </source>
</evidence>
<evidence type="ECO:0000256" key="4">
    <source>
        <dbReference type="ARBA" id="ARBA00022475"/>
    </source>
</evidence>